<evidence type="ECO:0000256" key="10">
    <source>
        <dbReference type="RuleBase" id="RU365088"/>
    </source>
</evidence>
<keyword evidence="9 10" id="KW-0472">Membrane</keyword>
<reference evidence="12 13" key="1">
    <citation type="submission" date="2018-03" db="EMBL/GenBank/DDBJ databases">
        <authorList>
            <person name="Keele B.F."/>
        </authorList>
    </citation>
    <scope>NUCLEOTIDE SEQUENCE [LARGE SCALE GENOMIC DNA]</scope>
    <source>
        <strain evidence="12 13">CeCT 8812</strain>
    </source>
</reference>
<name>A0A2R8ADW2_9RHOB</name>
<accession>A0A2R8ADW2</accession>
<feature type="transmembrane region" description="Helical" evidence="10">
    <location>
        <begin position="38"/>
        <end position="61"/>
    </location>
</feature>
<dbReference type="GO" id="GO:0042910">
    <property type="term" value="F:xenobiotic transmembrane transporter activity"/>
    <property type="evidence" value="ECO:0007669"/>
    <property type="project" value="InterPro"/>
</dbReference>
<evidence type="ECO:0000256" key="5">
    <source>
        <dbReference type="ARBA" id="ARBA00022448"/>
    </source>
</evidence>
<evidence type="ECO:0000259" key="11">
    <source>
        <dbReference type="PROSITE" id="PS50850"/>
    </source>
</evidence>
<comment type="similarity">
    <text evidence="3 10">Belongs to the major facilitator superfamily. Bcr/CmlA family.</text>
</comment>
<organism evidence="12 13">
    <name type="scientific">Pontivivens insulae</name>
    <dbReference type="NCBI Taxonomy" id="1639689"/>
    <lineage>
        <taxon>Bacteria</taxon>
        <taxon>Pseudomonadati</taxon>
        <taxon>Pseudomonadota</taxon>
        <taxon>Alphaproteobacteria</taxon>
        <taxon>Rhodobacterales</taxon>
        <taxon>Paracoccaceae</taxon>
        <taxon>Pontivivens</taxon>
    </lineage>
</organism>
<comment type="caution">
    <text evidence="10">Lacks conserved residue(s) required for the propagation of feature annotation.</text>
</comment>
<keyword evidence="7 10" id="KW-0812">Transmembrane</keyword>
<feature type="transmembrane region" description="Helical" evidence="10">
    <location>
        <begin position="97"/>
        <end position="118"/>
    </location>
</feature>
<dbReference type="InterPro" id="IPR001958">
    <property type="entry name" value="Tet-R_TetA/multi-R_MdtG-like"/>
</dbReference>
<dbReference type="SUPFAM" id="SSF103473">
    <property type="entry name" value="MFS general substrate transporter"/>
    <property type="match status" value="1"/>
</dbReference>
<evidence type="ECO:0000313" key="12">
    <source>
        <dbReference type="EMBL" id="SPF30443.1"/>
    </source>
</evidence>
<feature type="transmembrane region" description="Helical" evidence="10">
    <location>
        <begin position="236"/>
        <end position="259"/>
    </location>
</feature>
<dbReference type="PROSITE" id="PS00216">
    <property type="entry name" value="SUGAR_TRANSPORT_1"/>
    <property type="match status" value="1"/>
</dbReference>
<feature type="transmembrane region" description="Helical" evidence="10">
    <location>
        <begin position="158"/>
        <end position="180"/>
    </location>
</feature>
<sequence>MPQTAPSTATLILISALSILSLNMFLPSLPAMAEAFDVSYAVINVTVSGFFIVTAVLQLIIGPLSDRFGRRPILLIGLILFTIASCIATFADHLAVLLAARLVQGAVIVGSVISRAVVRDLYPPQEAAGTLGQIGMVMALAPMLGPLFGGVLDAVFGWRASFAAFAIMGIGTLLLCWFDLGETHTKRAPTFLAQFRTYPALLGAPLFWAHSLCLTFAVGAFFVFLSGAPLVVQPVFGLGSAGIGAVLGSITGGFAFGNFLSSRYATRYRLSTMMIAGRLVATGGMTVGIIGFAIGIESLWLFIPCVMSVGLGNGLTLPAGNAGALSVKPELAGSAAGMSGSLQVAGGALFTSIAGVILARFSSPTALMGLMLALILAGLAMALWVRIMEHAAD</sequence>
<gene>
    <name evidence="12" type="primary">ydhC_2</name>
    <name evidence="12" type="ORF">POI8812_02781</name>
</gene>
<feature type="transmembrane region" description="Helical" evidence="10">
    <location>
        <begin position="7"/>
        <end position="26"/>
    </location>
</feature>
<keyword evidence="10" id="KW-0997">Cell inner membrane</keyword>
<dbReference type="InterPro" id="IPR004812">
    <property type="entry name" value="Efflux_drug-R_Bcr/CmlA"/>
</dbReference>
<evidence type="ECO:0000256" key="8">
    <source>
        <dbReference type="ARBA" id="ARBA00022989"/>
    </source>
</evidence>
<dbReference type="InterPro" id="IPR011701">
    <property type="entry name" value="MFS"/>
</dbReference>
<feature type="transmembrane region" description="Helical" evidence="10">
    <location>
        <begin position="201"/>
        <end position="224"/>
    </location>
</feature>
<dbReference type="InterPro" id="IPR020846">
    <property type="entry name" value="MFS_dom"/>
</dbReference>
<evidence type="ECO:0000256" key="6">
    <source>
        <dbReference type="ARBA" id="ARBA00022475"/>
    </source>
</evidence>
<feature type="transmembrane region" description="Helical" evidence="10">
    <location>
        <begin position="130"/>
        <end position="152"/>
    </location>
</feature>
<keyword evidence="8 10" id="KW-1133">Transmembrane helix</keyword>
<dbReference type="EMBL" id="OMKW01000003">
    <property type="protein sequence ID" value="SPF30443.1"/>
    <property type="molecule type" value="Genomic_DNA"/>
</dbReference>
<keyword evidence="6" id="KW-1003">Cell membrane</keyword>
<dbReference type="OrthoDB" id="9800416at2"/>
<dbReference type="GO" id="GO:0005886">
    <property type="term" value="C:plasma membrane"/>
    <property type="evidence" value="ECO:0007669"/>
    <property type="project" value="UniProtKB-SubCell"/>
</dbReference>
<evidence type="ECO:0000256" key="1">
    <source>
        <dbReference type="ARBA" id="ARBA00003279"/>
    </source>
</evidence>
<feature type="transmembrane region" description="Helical" evidence="10">
    <location>
        <begin position="366"/>
        <end position="387"/>
    </location>
</feature>
<comment type="similarity">
    <text evidence="4">Belongs to the major facilitator superfamily. TCR/Tet family.</text>
</comment>
<dbReference type="NCBIfam" id="TIGR00710">
    <property type="entry name" value="efflux_Bcr_CflA"/>
    <property type="match status" value="1"/>
</dbReference>
<dbReference type="InterPro" id="IPR036259">
    <property type="entry name" value="MFS_trans_sf"/>
</dbReference>
<evidence type="ECO:0000256" key="3">
    <source>
        <dbReference type="ARBA" id="ARBA00006236"/>
    </source>
</evidence>
<feature type="transmembrane region" description="Helical" evidence="10">
    <location>
        <begin position="73"/>
        <end position="91"/>
    </location>
</feature>
<dbReference type="Proteomes" id="UP000244932">
    <property type="component" value="Unassembled WGS sequence"/>
</dbReference>
<comment type="subcellular location">
    <subcellularLocation>
        <location evidence="10">Cell inner membrane</location>
        <topology evidence="10">Multi-pass membrane protein</topology>
    </subcellularLocation>
    <subcellularLocation>
        <location evidence="2">Cell membrane</location>
        <topology evidence="2">Multi-pass membrane protein</topology>
    </subcellularLocation>
</comment>
<feature type="transmembrane region" description="Helical" evidence="10">
    <location>
        <begin position="279"/>
        <end position="303"/>
    </location>
</feature>
<dbReference type="Gene3D" id="1.20.1720.10">
    <property type="entry name" value="Multidrug resistance protein D"/>
    <property type="match status" value="1"/>
</dbReference>
<proteinExistence type="inferred from homology"/>
<comment type="function">
    <text evidence="1">Resistance to tetracycline by an active tetracycline efflux. This is an energy-dependent process that decreases the accumulation of the antibiotic in whole cells. This protein functions as a metal-tetracycline/H(+) antiporter.</text>
</comment>
<dbReference type="CDD" id="cd17320">
    <property type="entry name" value="MFS_MdfA_MDR_like"/>
    <property type="match status" value="1"/>
</dbReference>
<dbReference type="InterPro" id="IPR005829">
    <property type="entry name" value="Sugar_transporter_CS"/>
</dbReference>
<feature type="transmembrane region" description="Helical" evidence="10">
    <location>
        <begin position="340"/>
        <end position="359"/>
    </location>
</feature>
<protein>
    <recommendedName>
        <fullName evidence="10">Bcr/CflA family efflux transporter</fullName>
    </recommendedName>
</protein>
<evidence type="ECO:0000256" key="2">
    <source>
        <dbReference type="ARBA" id="ARBA00004651"/>
    </source>
</evidence>
<evidence type="ECO:0000256" key="4">
    <source>
        <dbReference type="ARBA" id="ARBA00007520"/>
    </source>
</evidence>
<evidence type="ECO:0000256" key="7">
    <source>
        <dbReference type="ARBA" id="ARBA00022692"/>
    </source>
</evidence>
<dbReference type="InterPro" id="IPR050189">
    <property type="entry name" value="MFS_Efflux_Transporters"/>
</dbReference>
<feature type="domain" description="Major facilitator superfamily (MFS) profile" evidence="11">
    <location>
        <begin position="7"/>
        <end position="390"/>
    </location>
</feature>
<dbReference type="RefSeq" id="WP_108783129.1">
    <property type="nucleotide sequence ID" value="NZ_OMKW01000003.1"/>
</dbReference>
<dbReference type="PROSITE" id="PS50850">
    <property type="entry name" value="MFS"/>
    <property type="match status" value="1"/>
</dbReference>
<evidence type="ECO:0000313" key="13">
    <source>
        <dbReference type="Proteomes" id="UP000244932"/>
    </source>
</evidence>
<dbReference type="PANTHER" id="PTHR43124">
    <property type="entry name" value="PURINE EFFLUX PUMP PBUE"/>
    <property type="match status" value="1"/>
</dbReference>
<dbReference type="PRINTS" id="PR01035">
    <property type="entry name" value="TCRTETA"/>
</dbReference>
<dbReference type="PANTHER" id="PTHR43124:SF3">
    <property type="entry name" value="CHLORAMPHENICOL EFFLUX PUMP RV0191"/>
    <property type="match status" value="1"/>
</dbReference>
<keyword evidence="13" id="KW-1185">Reference proteome</keyword>
<keyword evidence="5 10" id="KW-0813">Transport</keyword>
<evidence type="ECO:0000256" key="9">
    <source>
        <dbReference type="ARBA" id="ARBA00023136"/>
    </source>
</evidence>
<dbReference type="Pfam" id="PF07690">
    <property type="entry name" value="MFS_1"/>
    <property type="match status" value="1"/>
</dbReference>
<dbReference type="GO" id="GO:1990961">
    <property type="term" value="P:xenobiotic detoxification by transmembrane export across the plasma membrane"/>
    <property type="evidence" value="ECO:0007669"/>
    <property type="project" value="InterPro"/>
</dbReference>
<dbReference type="AlphaFoldDB" id="A0A2R8ADW2"/>